<dbReference type="NCBIfam" id="TIGR00434">
    <property type="entry name" value="cysH"/>
    <property type="match status" value="1"/>
</dbReference>
<dbReference type="EMBL" id="BBSC01000018">
    <property type="protein sequence ID" value="GAM78794.1"/>
    <property type="molecule type" value="Genomic_DNA"/>
</dbReference>
<dbReference type="Pfam" id="PF01507">
    <property type="entry name" value="PAPS_reduct"/>
    <property type="match status" value="1"/>
</dbReference>
<comment type="similarity">
    <text evidence="1 4">Belongs to the PAPS reductase family. CysH subfamily.</text>
</comment>
<evidence type="ECO:0000313" key="7">
    <source>
        <dbReference type="Proteomes" id="UP000031666"/>
    </source>
</evidence>
<evidence type="ECO:0000256" key="3">
    <source>
        <dbReference type="ARBA" id="ARBA00023002"/>
    </source>
</evidence>
<sequence length="256" mass="28876">MLKVANKYDLAQIAKLNKVEQSLALAEINAELEGLTAEQRVKWALENLQPNFALSSSFGAQAAVMLHLVTRQKPDVPVILTDTGYLFKETYQFIDELTLLLDLNLKVYRSPISPAWQESRFGQLWDKGVEGITQYNQLNKVEPMRRALSDLNVGTWFSGLRRAQSDSRSGLPVLSIQHGVFKFLPILDWSDEKVEAYIEEHALPKHPLTAQGYVSIGDIHTTDKLEEGMKQQDTRFFGLKRECGLHEDTESDGSGI</sequence>
<proteinExistence type="inferred from homology"/>
<evidence type="ECO:0000256" key="4">
    <source>
        <dbReference type="HAMAP-Rule" id="MF_00063"/>
    </source>
</evidence>
<dbReference type="SUPFAM" id="SSF52402">
    <property type="entry name" value="Adenine nucleotide alpha hydrolases-like"/>
    <property type="match status" value="1"/>
</dbReference>
<comment type="caution">
    <text evidence="4">Lacks conserved residue(s) required for the propagation of feature annotation.</text>
</comment>
<evidence type="ECO:0000313" key="6">
    <source>
        <dbReference type="EMBL" id="GAM78794.1"/>
    </source>
</evidence>
<comment type="subcellular location">
    <subcellularLocation>
        <location evidence="4">Cytoplasm</location>
    </subcellularLocation>
</comment>
<keyword evidence="3 4" id="KW-0560">Oxidoreductase</keyword>
<dbReference type="InterPro" id="IPR002500">
    <property type="entry name" value="PAPS_reduct_dom"/>
</dbReference>
<dbReference type="GO" id="GO:0019379">
    <property type="term" value="P:sulfate assimilation, phosphoadenylyl sulfate reduction by phosphoadenylyl-sulfate reductase (thioredoxin)"/>
    <property type="evidence" value="ECO:0007669"/>
    <property type="project" value="UniProtKB-UniRule"/>
</dbReference>
<dbReference type="InterPro" id="IPR011800">
    <property type="entry name" value="PAPS_reductase_CysH"/>
</dbReference>
<dbReference type="GO" id="GO:0005737">
    <property type="term" value="C:cytoplasm"/>
    <property type="evidence" value="ECO:0007669"/>
    <property type="project" value="UniProtKB-SubCell"/>
</dbReference>
<dbReference type="NCBIfam" id="TIGR02057">
    <property type="entry name" value="PAPS_reductase"/>
    <property type="match status" value="1"/>
</dbReference>
<dbReference type="PANTHER" id="PTHR46509">
    <property type="entry name" value="PHOSPHOADENOSINE PHOSPHOSULFATE REDUCTASE"/>
    <property type="match status" value="1"/>
</dbReference>
<comment type="caution">
    <text evidence="6">The sequence shown here is derived from an EMBL/GenBank/DDBJ whole genome shotgun (WGS) entry which is preliminary data.</text>
</comment>
<name>A0A0B8QXL3_9VIBR</name>
<dbReference type="Proteomes" id="UP000031666">
    <property type="component" value="Unassembled WGS sequence"/>
</dbReference>
<dbReference type="CDD" id="cd23945">
    <property type="entry name" value="PAPS_reductase"/>
    <property type="match status" value="1"/>
</dbReference>
<evidence type="ECO:0000259" key="5">
    <source>
        <dbReference type="Pfam" id="PF01507"/>
    </source>
</evidence>
<feature type="domain" description="Phosphoadenosine phosphosulphate reductase" evidence="5">
    <location>
        <begin position="52"/>
        <end position="223"/>
    </location>
</feature>
<dbReference type="PANTHER" id="PTHR46509:SF1">
    <property type="entry name" value="PHOSPHOADENOSINE PHOSPHOSULFATE REDUCTASE"/>
    <property type="match status" value="1"/>
</dbReference>
<dbReference type="Gene3D" id="3.40.50.620">
    <property type="entry name" value="HUPs"/>
    <property type="match status" value="1"/>
</dbReference>
<protein>
    <recommendedName>
        <fullName evidence="4">Phosphoadenosine 5'-phosphosulfate reductase</fullName>
        <shortName evidence="4">PAPS reductase</shortName>
        <ecNumber evidence="4">1.8.4.8</ecNumber>
    </recommendedName>
    <alternativeName>
        <fullName evidence="4">3'-phosphoadenylylsulfate reductase</fullName>
    </alternativeName>
    <alternativeName>
        <fullName evidence="4">PAPS reductase, thioredoxin dependent</fullName>
    </alternativeName>
    <alternativeName>
        <fullName evidence="4">PAPS sulfotransferase</fullName>
    </alternativeName>
    <alternativeName>
        <fullName evidence="4">PAdoPS reductase</fullName>
    </alternativeName>
</protein>
<keyword evidence="2 4" id="KW-0963">Cytoplasm</keyword>
<dbReference type="HAMAP" id="MF_00063">
    <property type="entry name" value="CysH"/>
    <property type="match status" value="1"/>
</dbReference>
<dbReference type="AlphaFoldDB" id="A0A0B8QXL3"/>
<dbReference type="PIRSF" id="PIRSF000857">
    <property type="entry name" value="PAPS_reductase"/>
    <property type="match status" value="1"/>
</dbReference>
<reference evidence="6 7" key="2">
    <citation type="submission" date="2015-01" db="EMBL/GenBank/DDBJ databases">
        <authorList>
            <consortium name="NBRP consortium"/>
            <person name="Sawabe T."/>
            <person name="Meirelles P."/>
            <person name="Feng G."/>
            <person name="Sayaka M."/>
            <person name="Hattori M."/>
            <person name="Ohkuma M."/>
        </authorList>
    </citation>
    <scope>NUCLEOTIDE SEQUENCE [LARGE SCALE GENOMIC DNA]</scope>
    <source>
        <strain evidence="7">JCM 19241</strain>
    </source>
</reference>
<accession>A0A0B8QXL3</accession>
<dbReference type="GO" id="GO:0004604">
    <property type="term" value="F:phosphoadenylyl-sulfate reductase (thioredoxin) activity"/>
    <property type="evidence" value="ECO:0007669"/>
    <property type="project" value="UniProtKB-UniRule"/>
</dbReference>
<dbReference type="FunFam" id="3.40.50.620:FF:000043">
    <property type="entry name" value="Phosphoadenosine phosphosulfate reductase"/>
    <property type="match status" value="1"/>
</dbReference>
<comment type="catalytic activity">
    <reaction evidence="4">
        <text>[thioredoxin]-disulfide + sulfite + adenosine 3',5'-bisphosphate + 2 H(+) = [thioredoxin]-dithiol + 3'-phosphoadenylyl sulfate</text>
        <dbReference type="Rhea" id="RHEA:11724"/>
        <dbReference type="Rhea" id="RHEA-COMP:10698"/>
        <dbReference type="Rhea" id="RHEA-COMP:10700"/>
        <dbReference type="ChEBI" id="CHEBI:15378"/>
        <dbReference type="ChEBI" id="CHEBI:17359"/>
        <dbReference type="ChEBI" id="CHEBI:29950"/>
        <dbReference type="ChEBI" id="CHEBI:50058"/>
        <dbReference type="ChEBI" id="CHEBI:58339"/>
        <dbReference type="ChEBI" id="CHEBI:58343"/>
        <dbReference type="EC" id="1.8.4.8"/>
    </reaction>
</comment>
<dbReference type="InterPro" id="IPR014729">
    <property type="entry name" value="Rossmann-like_a/b/a_fold"/>
</dbReference>
<feature type="active site" description="Nucleophile; cysteine thiosulfonate intermediate" evidence="4">
    <location>
        <position position="243"/>
    </location>
</feature>
<dbReference type="EC" id="1.8.4.8" evidence="4"/>
<organism evidence="6 7">
    <name type="scientific">Vibrio ishigakensis</name>
    <dbReference type="NCBI Taxonomy" id="1481914"/>
    <lineage>
        <taxon>Bacteria</taxon>
        <taxon>Pseudomonadati</taxon>
        <taxon>Pseudomonadota</taxon>
        <taxon>Gammaproteobacteria</taxon>
        <taxon>Vibrionales</taxon>
        <taxon>Vibrionaceae</taxon>
        <taxon>Vibrio</taxon>
    </lineage>
</organism>
<reference evidence="6 7" key="1">
    <citation type="submission" date="2015-01" db="EMBL/GenBank/DDBJ databases">
        <title>Vibrio sp. C94 JCM 19241 whole genome shotgun sequence.</title>
        <authorList>
            <person name="Sawabe T."/>
            <person name="Meirelles P."/>
            <person name="Feng G."/>
            <person name="Sayaka M."/>
            <person name="Hattori M."/>
            <person name="Ohkuma M."/>
        </authorList>
    </citation>
    <scope>NUCLEOTIDE SEQUENCE [LARGE SCALE GENOMIC DNA]</scope>
    <source>
        <strain evidence="7">JCM 19241</strain>
    </source>
</reference>
<evidence type="ECO:0000256" key="1">
    <source>
        <dbReference type="ARBA" id="ARBA00009732"/>
    </source>
</evidence>
<dbReference type="STRING" id="1481914.JCM19241_2200"/>
<comment type="function">
    <text evidence="4">Catalyzes the formation of sulfite from phosphoadenosine 5'-phosphosulfate (PAPS) using thioredoxin as an electron donor.</text>
</comment>
<evidence type="ECO:0000256" key="2">
    <source>
        <dbReference type="ARBA" id="ARBA00022490"/>
    </source>
</evidence>
<comment type="pathway">
    <text evidence="4">Sulfur metabolism; hydrogen sulfide biosynthesis; sulfite from sulfate: step 3/3.</text>
</comment>
<dbReference type="InterPro" id="IPR004511">
    <property type="entry name" value="PAPS/APS_Rdtase"/>
</dbReference>
<dbReference type="UniPathway" id="UPA00140">
    <property type="reaction ID" value="UER00206"/>
</dbReference>
<dbReference type="NCBIfam" id="NF002537">
    <property type="entry name" value="PRK02090.1"/>
    <property type="match status" value="1"/>
</dbReference>
<gene>
    <name evidence="4" type="primary">cysH</name>
    <name evidence="6" type="ORF">JCM19241_2200</name>
</gene>
<dbReference type="GO" id="GO:0070814">
    <property type="term" value="P:hydrogen sulfide biosynthetic process"/>
    <property type="evidence" value="ECO:0007669"/>
    <property type="project" value="UniProtKB-UniRule"/>
</dbReference>